<evidence type="ECO:0000313" key="2">
    <source>
        <dbReference type="Proteomes" id="UP001286456"/>
    </source>
</evidence>
<reference evidence="1" key="2">
    <citation type="submission" date="2023-06" db="EMBL/GenBank/DDBJ databases">
        <authorList>
            <consortium name="Lawrence Berkeley National Laboratory"/>
            <person name="Haridas S."/>
            <person name="Hensen N."/>
            <person name="Bonometti L."/>
            <person name="Westerberg I."/>
            <person name="Brannstrom I.O."/>
            <person name="Guillou S."/>
            <person name="Cros-Aarteil S."/>
            <person name="Calhoun S."/>
            <person name="Kuo A."/>
            <person name="Mondo S."/>
            <person name="Pangilinan J."/>
            <person name="Riley R."/>
            <person name="Labutti K."/>
            <person name="Andreopoulos B."/>
            <person name="Lipzen A."/>
            <person name="Chen C."/>
            <person name="Yanf M."/>
            <person name="Daum C."/>
            <person name="Ng V."/>
            <person name="Clum A."/>
            <person name="Steindorff A."/>
            <person name="Ohm R."/>
            <person name="Martin F."/>
            <person name="Silar P."/>
            <person name="Natvig D."/>
            <person name="Lalanne C."/>
            <person name="Gautier V."/>
            <person name="Ament-Velasquez S.L."/>
            <person name="Kruys A."/>
            <person name="Hutchinson M.I."/>
            <person name="Powell A.J."/>
            <person name="Barry K."/>
            <person name="Miller A.N."/>
            <person name="Grigoriev I.V."/>
            <person name="Debuchy R."/>
            <person name="Gladieux P."/>
            <person name="Thoren M.H."/>
            <person name="Johannesson H."/>
        </authorList>
    </citation>
    <scope>NUCLEOTIDE SEQUENCE</scope>
    <source>
        <strain evidence="1">SMH4131-1</strain>
    </source>
</reference>
<organism evidence="1 2">
    <name type="scientific">Cercophora scortea</name>
    <dbReference type="NCBI Taxonomy" id="314031"/>
    <lineage>
        <taxon>Eukaryota</taxon>
        <taxon>Fungi</taxon>
        <taxon>Dikarya</taxon>
        <taxon>Ascomycota</taxon>
        <taxon>Pezizomycotina</taxon>
        <taxon>Sordariomycetes</taxon>
        <taxon>Sordariomycetidae</taxon>
        <taxon>Sordariales</taxon>
        <taxon>Lasiosphaeriaceae</taxon>
        <taxon>Cercophora</taxon>
    </lineage>
</organism>
<dbReference type="Proteomes" id="UP001286456">
    <property type="component" value="Unassembled WGS sequence"/>
</dbReference>
<comment type="caution">
    <text evidence="1">The sequence shown here is derived from an EMBL/GenBank/DDBJ whole genome shotgun (WGS) entry which is preliminary data.</text>
</comment>
<dbReference type="EMBL" id="JAUEPO010000006">
    <property type="protein sequence ID" value="KAK3319830.1"/>
    <property type="molecule type" value="Genomic_DNA"/>
</dbReference>
<evidence type="ECO:0000313" key="1">
    <source>
        <dbReference type="EMBL" id="KAK3319830.1"/>
    </source>
</evidence>
<gene>
    <name evidence="1" type="ORF">B0T19DRAFT_272640</name>
</gene>
<dbReference type="AlphaFoldDB" id="A0AAE0I7P3"/>
<protein>
    <submittedName>
        <fullName evidence="1">Uncharacterized protein</fullName>
    </submittedName>
</protein>
<proteinExistence type="predicted"/>
<reference evidence="1" key="1">
    <citation type="journal article" date="2023" name="Mol. Phylogenet. Evol.">
        <title>Genome-scale phylogeny and comparative genomics of the fungal order Sordariales.</title>
        <authorList>
            <person name="Hensen N."/>
            <person name="Bonometti L."/>
            <person name="Westerberg I."/>
            <person name="Brannstrom I.O."/>
            <person name="Guillou S."/>
            <person name="Cros-Aarteil S."/>
            <person name="Calhoun S."/>
            <person name="Haridas S."/>
            <person name="Kuo A."/>
            <person name="Mondo S."/>
            <person name="Pangilinan J."/>
            <person name="Riley R."/>
            <person name="LaButti K."/>
            <person name="Andreopoulos B."/>
            <person name="Lipzen A."/>
            <person name="Chen C."/>
            <person name="Yan M."/>
            <person name="Daum C."/>
            <person name="Ng V."/>
            <person name="Clum A."/>
            <person name="Steindorff A."/>
            <person name="Ohm R.A."/>
            <person name="Martin F."/>
            <person name="Silar P."/>
            <person name="Natvig D.O."/>
            <person name="Lalanne C."/>
            <person name="Gautier V."/>
            <person name="Ament-Velasquez S.L."/>
            <person name="Kruys A."/>
            <person name="Hutchinson M.I."/>
            <person name="Powell A.J."/>
            <person name="Barry K."/>
            <person name="Miller A.N."/>
            <person name="Grigoriev I.V."/>
            <person name="Debuchy R."/>
            <person name="Gladieux P."/>
            <person name="Hiltunen Thoren M."/>
            <person name="Johannesson H."/>
        </authorList>
    </citation>
    <scope>NUCLEOTIDE SEQUENCE</scope>
    <source>
        <strain evidence="1">SMH4131-1</strain>
    </source>
</reference>
<sequence length="102" mass="11276">MLFVLFGVSGRISSWRRVAAMRPTGWRCTGGRRRRSWSATACCWRKGARLAGWLTGLVAQRRSLSGGARQCGRCSLVELQMDRLDAIVTGGCDLRLTLTDSN</sequence>
<keyword evidence="2" id="KW-1185">Reference proteome</keyword>
<accession>A0AAE0I7P3</accession>
<name>A0AAE0I7P3_9PEZI</name>